<evidence type="ECO:0000256" key="3">
    <source>
        <dbReference type="SAM" id="SignalP"/>
    </source>
</evidence>
<feature type="region of interest" description="Disordered" evidence="2">
    <location>
        <begin position="524"/>
        <end position="547"/>
    </location>
</feature>
<gene>
    <name evidence="6" type="ORF">I6G26_05800</name>
</gene>
<feature type="signal peptide" evidence="3">
    <location>
        <begin position="1"/>
        <end position="25"/>
    </location>
</feature>
<name>A0A7T3C0S9_MORNO</name>
<reference evidence="6 7" key="1">
    <citation type="submission" date="2020-12" db="EMBL/GenBank/DDBJ databases">
        <title>FDA dAtabase for Regulatory Grade micrObial Sequences (FDA-ARGOS): Supporting development and validation of Infectious Disease Dx tests.</title>
        <authorList>
            <person name="Sproer C."/>
            <person name="Gronow S."/>
            <person name="Severitt S."/>
            <person name="Schroder I."/>
            <person name="Tallon L."/>
            <person name="Sadzewicz L."/>
            <person name="Zhao X."/>
            <person name="Boylan J."/>
            <person name="Ott S."/>
            <person name="Bowen H."/>
            <person name="Vavikolanu K."/>
            <person name="Mehta A."/>
            <person name="Aluvathingal J."/>
            <person name="Nadendla S."/>
            <person name="Lowell S."/>
            <person name="Myers T."/>
            <person name="Yan Y."/>
            <person name="Sichtig H."/>
        </authorList>
    </citation>
    <scope>NUCLEOTIDE SEQUENCE [LARGE SCALE GENOMIC DNA]</scope>
    <source>
        <strain evidence="6 7">FDAARGOS_869</strain>
    </source>
</reference>
<keyword evidence="3" id="KW-0732">Signal</keyword>
<feature type="domain" description="Teneurin-like YD-shell" evidence="5">
    <location>
        <begin position="1133"/>
        <end position="1392"/>
    </location>
</feature>
<feature type="compositionally biased region" description="Polar residues" evidence="2">
    <location>
        <begin position="806"/>
        <end position="819"/>
    </location>
</feature>
<sequence>MKLKSPLTSLALSLGIILSTHPTHAQMCLAKNLGNTGTAGVGGQCSTTSTKPNRIADLLTNHPTTTTPTASAFAPNTFVSNPINVLSGNKFEQADDLILDETDPYALNLTRYYNSQSTQRGMFGIGWRSGFEIQLQHTTHLNQTNQHTASAANPYAQNANRTNPNTQPIPQTDTIQILSTDGTLYHFYKTEVRDKDNPTLKHTHYTHPDPSLGYIKEVQNNRDGEHWHWHLPDGRRFGFVLHKQANQQAQRLNKAHHHTTKQSTAHTATHTYGQLSSVYQNPQKPHLGHYQLRYDTKGRLAKVTNHRGQSLTFTYQSTKHNLPYITVQSPIGTSHYFLDKHHNLSQVVHPNGTRVGYGYTDPNDKHNLTAKYHYANQASGTTPNQNQAILVQSWIYDAFDRAILSTQPDGQNKVSISYDDSLWHTYQTNQHSISQTANQTYTNTLTNSLGQTTQYHYTYTPQTGFRLIKAVGAGCSTCDESTINHSFVYDDKGRVITRTALDSTNTAKSIHTTHISYDDTSNIKEVIDTPNNPPTDKPNNTPNPNPNTPNLVLYQRFEYQNPKHPTKPTKLIRPSVVKGKEAITEFGYDDDGDVVTMTQMGYVPITPKQGNQTTTPNTQNSQTDGLQTYLTKFTYAIQDNQKRLIGKTIKSSQDDLVHSEYYDYDQQGNLIAIHHGKDKQASEHFVYQNSPHGKQLTKHTSIQGIDTHYIYNQQGLITHIKRNSSNNTNNTNSEFVQIDYDNQNRPIAYRNHLNQSVKVSYDAVSDDNDNQQSTTTHTITYTFDDGNSVIQSYDGEQNLLDEKTSTGISANQEKTNLNTNDDRTDGQKAGIANATSLVFVQQPSTHSQSKDQAGTNAKHNNTNPIILSLDVFGRLDTLTLPQGSSYTRQYDDFGRLTSHTDANTGTHSLSHNAHHLPTLIQDENTTTAITYNDLAMPTKRQTCQTQKTNTSKTEQSNQAQDCQTVSYHYDNKYRPTHINDQHQNTTYVYDDKGNVIKTEVSLTTTTHTTAYQYDSLGRITHTHLPEGITLIHHYDKHSQTTSIDYQLPNTSVWQTLARSLMGNKNQNPLLTNIKASSTQGLVSFTYTNHTNQVNVYDHKDRLSQKHDHTTSTKLSYGINSNNPNNLSQIVSIDTNGNIINIDELTSAYTYDSNGNRTKHHHTHYTYEPNSDRLSTITIKDNQNNIIKTTHYTYDNLGNPVMITTKDHKDDIISQRALTYTPDGQIKSIKDNDKLIATYQYNHLRQRISKTIYQKDNQANQTKEETTQYLWDKGLLSAEIKDDKVIRRYVYLDIMPVAVLDYGYDEKGKLNETKVYSIHTDHLGTPKAITNKNQETVWQIDLDTFGETKSIQSKDNFQFNLRFAGQYFDQETGYHYNYHRYYNPKVGRYLTSDPIGLAGGFNSYGYAYNRPMEFVDPLGLLVDVYFMNPVTNGYAGFSHSMFGHFAYRINDHEFTFNPSNNLVEQSGYIKNQQGKRDMVGMRLNLTKQQEELLLNNTYAVQKTAKYINGVYMCANPFQEAMRMTGIDLYRSKFIVSPSPSVTSVSQPILAPEALYDRMIRMESLVKHIIVYDNVNYEFMGVKGLSPDFIKKADGYKGNIKKDYVYSWKK</sequence>
<dbReference type="Pfam" id="PF25023">
    <property type="entry name" value="TEN_YD-shell"/>
    <property type="match status" value="1"/>
</dbReference>
<evidence type="ECO:0000259" key="4">
    <source>
        <dbReference type="Pfam" id="PF20148"/>
    </source>
</evidence>
<dbReference type="NCBIfam" id="TIGR01643">
    <property type="entry name" value="YD_repeat_2x"/>
    <property type="match status" value="1"/>
</dbReference>
<dbReference type="Pfam" id="PF05593">
    <property type="entry name" value="RHS_repeat"/>
    <property type="match status" value="2"/>
</dbReference>
<dbReference type="InterPro" id="IPR050708">
    <property type="entry name" value="T6SS_VgrG/RHS"/>
</dbReference>
<dbReference type="EMBL" id="CP065728">
    <property type="protein sequence ID" value="QPT45488.1"/>
    <property type="molecule type" value="Genomic_DNA"/>
</dbReference>
<dbReference type="PANTHER" id="PTHR32305">
    <property type="match status" value="1"/>
</dbReference>
<dbReference type="InterPro" id="IPR006530">
    <property type="entry name" value="YD"/>
</dbReference>
<keyword evidence="1" id="KW-0677">Repeat</keyword>
<evidence type="ECO:0000256" key="1">
    <source>
        <dbReference type="ARBA" id="ARBA00022737"/>
    </source>
</evidence>
<dbReference type="InterPro" id="IPR045351">
    <property type="entry name" value="DUF6531"/>
</dbReference>
<dbReference type="PANTHER" id="PTHR32305:SF15">
    <property type="entry name" value="PROTEIN RHSA-RELATED"/>
    <property type="match status" value="1"/>
</dbReference>
<dbReference type="InterPro" id="IPR056823">
    <property type="entry name" value="TEN-like_YD-shell"/>
</dbReference>
<protein>
    <submittedName>
        <fullName evidence="6">RHS domain-containing protein</fullName>
    </submittedName>
</protein>
<dbReference type="InterPro" id="IPR031325">
    <property type="entry name" value="RHS_repeat"/>
</dbReference>
<organism evidence="6 7">
    <name type="scientific">Moraxella nonliquefaciens</name>
    <dbReference type="NCBI Taxonomy" id="478"/>
    <lineage>
        <taxon>Bacteria</taxon>
        <taxon>Pseudomonadati</taxon>
        <taxon>Pseudomonadota</taxon>
        <taxon>Gammaproteobacteria</taxon>
        <taxon>Moraxellales</taxon>
        <taxon>Moraxellaceae</taxon>
        <taxon>Moraxella</taxon>
    </lineage>
</organism>
<evidence type="ECO:0000256" key="2">
    <source>
        <dbReference type="SAM" id="MobiDB-lite"/>
    </source>
</evidence>
<evidence type="ECO:0000259" key="5">
    <source>
        <dbReference type="Pfam" id="PF25023"/>
    </source>
</evidence>
<proteinExistence type="predicted"/>
<accession>A0A7T3C0S9</accession>
<keyword evidence="7" id="KW-1185">Reference proteome</keyword>
<dbReference type="Proteomes" id="UP000594834">
    <property type="component" value="Chromosome"/>
</dbReference>
<evidence type="ECO:0000313" key="7">
    <source>
        <dbReference type="Proteomes" id="UP000594834"/>
    </source>
</evidence>
<dbReference type="RefSeq" id="WP_197940321.1">
    <property type="nucleotide sequence ID" value="NZ_CP065728.1"/>
</dbReference>
<evidence type="ECO:0000313" key="6">
    <source>
        <dbReference type="EMBL" id="QPT45488.1"/>
    </source>
</evidence>
<feature type="domain" description="DUF6531" evidence="4">
    <location>
        <begin position="81"/>
        <end position="139"/>
    </location>
</feature>
<dbReference type="PRINTS" id="PR00394">
    <property type="entry name" value="RHSPROTEIN"/>
</dbReference>
<dbReference type="NCBIfam" id="TIGR03696">
    <property type="entry name" value="Rhs_assc_core"/>
    <property type="match status" value="1"/>
</dbReference>
<feature type="compositionally biased region" description="Pro residues" evidence="2">
    <location>
        <begin position="531"/>
        <end position="547"/>
    </location>
</feature>
<dbReference type="InterPro" id="IPR022385">
    <property type="entry name" value="Rhs_assc_core"/>
</dbReference>
<dbReference type="Gene3D" id="2.180.10.10">
    <property type="entry name" value="RHS repeat-associated core"/>
    <property type="match status" value="2"/>
</dbReference>
<dbReference type="Pfam" id="PF20148">
    <property type="entry name" value="DUF6531"/>
    <property type="match status" value="1"/>
</dbReference>
<feature type="chain" id="PRO_5045788653" evidence="3">
    <location>
        <begin position="26"/>
        <end position="1608"/>
    </location>
</feature>
<feature type="region of interest" description="Disordered" evidence="2">
    <location>
        <begin position="806"/>
        <end position="827"/>
    </location>
</feature>